<evidence type="ECO:0000313" key="1">
    <source>
        <dbReference type="EMBL" id="MEY6433738.1"/>
    </source>
</evidence>
<dbReference type="InterPro" id="IPR036411">
    <property type="entry name" value="TorD-like_sf"/>
</dbReference>
<dbReference type="Gene3D" id="1.10.3480.10">
    <property type="entry name" value="TorD-like"/>
    <property type="match status" value="1"/>
</dbReference>
<dbReference type="InterPro" id="IPR003765">
    <property type="entry name" value="NO3_reductase_chaperone_NarJ"/>
</dbReference>
<comment type="caution">
    <text evidence="1">The sequence shown here is derived from an EMBL/GenBank/DDBJ whole genome shotgun (WGS) entry which is preliminary data.</text>
</comment>
<dbReference type="EMBL" id="JBDKXB010000027">
    <property type="protein sequence ID" value="MEY6433738.1"/>
    <property type="molecule type" value="Genomic_DNA"/>
</dbReference>
<name>A0ABV4BK98_9GAMM</name>
<dbReference type="PANTHER" id="PTHR43680:SF2">
    <property type="entry name" value="NITRATE REDUCTASE MOLYBDENUM COFACTOR ASSEMBLY CHAPERONE NARJ"/>
    <property type="match status" value="1"/>
</dbReference>
<proteinExistence type="predicted"/>
<reference evidence="1 2" key="1">
    <citation type="submission" date="2024-05" db="EMBL/GenBank/DDBJ databases">
        <title>Genome Sequence and Characterization of the New Strain Purple Sulfur Bacterium of Genus Thioalkalicoccus.</title>
        <authorList>
            <person name="Bryantseva I.A."/>
            <person name="Kyndt J.A."/>
            <person name="Imhoff J.F."/>
        </authorList>
    </citation>
    <scope>NUCLEOTIDE SEQUENCE [LARGE SCALE GENOMIC DNA]</scope>
    <source>
        <strain evidence="1 2">Um2</strain>
    </source>
</reference>
<evidence type="ECO:0008006" key="3">
    <source>
        <dbReference type="Google" id="ProtNLM"/>
    </source>
</evidence>
<protein>
    <recommendedName>
        <fullName evidence="3">Nitrate reductase molybdenum cofactor assembly chaperone</fullName>
    </recommendedName>
</protein>
<gene>
    <name evidence="1" type="ORF">ABC977_15140</name>
</gene>
<keyword evidence="2" id="KW-1185">Reference proteome</keyword>
<accession>A0ABV4BK98</accession>
<evidence type="ECO:0000313" key="2">
    <source>
        <dbReference type="Proteomes" id="UP001564408"/>
    </source>
</evidence>
<dbReference type="Proteomes" id="UP001564408">
    <property type="component" value="Unassembled WGS sequence"/>
</dbReference>
<dbReference type="SUPFAM" id="SSF89155">
    <property type="entry name" value="TorD-like"/>
    <property type="match status" value="1"/>
</dbReference>
<dbReference type="PANTHER" id="PTHR43680">
    <property type="entry name" value="NITRATE REDUCTASE MOLYBDENUM COFACTOR ASSEMBLY CHAPERONE"/>
    <property type="match status" value="1"/>
</dbReference>
<sequence length="232" mass="25452">MAAQRPISGAAGAAGWDLTAIYGAIAELLLNPAVRDTGRVERSLGAVPPSSVRECIERFLAQPAAHDVDEYTQTLELTPPCPLYLGAHMYEEPNSCRGAGACGRNQYMIELTAIYEHFGFSLGGRELPDFVPAMVEFLAVSLGHPERDGIGLRRRFVEVYLQPGLAALRKGLQKYESVYDSLIEALEVAVAEDLERLLDDPVWLAPEVKRTIPVRIGTTVSHDMSLTGMERR</sequence>
<organism evidence="1 2">
    <name type="scientific">Thioalkalicoccus limnaeus</name>
    <dbReference type="NCBI Taxonomy" id="120681"/>
    <lineage>
        <taxon>Bacteria</taxon>
        <taxon>Pseudomonadati</taxon>
        <taxon>Pseudomonadota</taxon>
        <taxon>Gammaproteobacteria</taxon>
        <taxon>Chromatiales</taxon>
        <taxon>Chromatiaceae</taxon>
        <taxon>Thioalkalicoccus</taxon>
    </lineage>
</organism>
<dbReference type="RefSeq" id="WP_369668125.1">
    <property type="nucleotide sequence ID" value="NZ_JBDKXB010000027.1"/>
</dbReference>